<feature type="region of interest" description="Disordered" evidence="1">
    <location>
        <begin position="197"/>
        <end position="267"/>
    </location>
</feature>
<dbReference type="GO" id="GO:0016485">
    <property type="term" value="P:protein processing"/>
    <property type="evidence" value="ECO:0007669"/>
    <property type="project" value="TreeGrafter"/>
</dbReference>
<dbReference type="GO" id="GO:0004222">
    <property type="term" value="F:metalloendopeptidase activity"/>
    <property type="evidence" value="ECO:0007669"/>
    <property type="project" value="InterPro"/>
</dbReference>
<feature type="compositionally biased region" description="Low complexity" evidence="1">
    <location>
        <begin position="219"/>
        <end position="232"/>
    </location>
</feature>
<dbReference type="InterPro" id="IPR024079">
    <property type="entry name" value="MetalloPept_cat_dom_sf"/>
</dbReference>
<evidence type="ECO:0000256" key="2">
    <source>
        <dbReference type="SAM" id="Phobius"/>
    </source>
</evidence>
<sequence length="988" mass="105900">MTSLPGSLPSGAPPAALSTAVPREHGADVAPPLDPGITGKTTGGVFTGNYDDSVSRIITTKVAGKKANKSFAEAHGKIASAPAPQISSRTEGAPVPNTALASEQEVGTEAPPDGKADNIAVVAGTSANEGAASQQWYGHAPTSYGIEDEKPASVTTAHANSASAAVDFASGAPLADMAVDGAAVASGSFPPSAVKVLPKAESSASPGKDVGERESVQKPSASQPEQQESSQAMPACQNGAGKSGSTNQRPGAGKAIDESGASEVHAVSTRGAQRSSIVSPGWSFYPLNVTFVTEKDTRQECMLYGSMICASALIFAVLVAVLVTAFFPNRALTPLACVTPECVAARDYLTGLINFSRDACGDFYGYVCNSWIEHRKDGGSFRGDSVAASLASVNGSLLRKNDAEGDSWNLRLMRRIYQGCHVYVSERPSKATFSETLESARKLLNWSAIRNSRDYHVLVTLLLRTSLLVGFHTVLVTELLSENDRTVLRFSCGRSLLRKLSIAGRRIDLHAALQTVIKDEAKDIPKILEVEELVGHKLDGPDCSADVEDKDVAGPLTQFVGGIMPGVNASAWAEAVQDVLATSGENATQLSDVAVASGVAGFRRALLDVTSAGGVDVSALYLATHLDLEIACLELSKRELRSDSEGTARFCVALSRRPLVLSWPWILAKILGVRESHEVLRGMFDQIKVTAPATTMFAWLPEVMRRAAEERIGKVNLALVSEDMSPKSARMANSTDPYASLLAEWDKRRTTFVMLFLKAMSIAHGLRVRSPPTRAQLLVSQQEERHEVAYSSTTSSIVVPTLYQRAPHLYATGVPSHFNYGTVGAVLATSIVDVVAPAATTEKETGTPQYVDVWWTRAARRHYNTSALCLQRLHGRLGLRYRVIGGDSGDSLRRDMFLRAQGLRLAYDALVATMGPLTSNRYLRSLWHEAQIVFFVRFCLLSCDADQRLKPTLSSRAKCLLPLHNMPEFGAVFDCVSREDFVTEQCVA</sequence>
<proteinExistence type="predicted"/>
<keyword evidence="2" id="KW-0472">Membrane</keyword>
<keyword evidence="4" id="KW-1185">Reference proteome</keyword>
<dbReference type="Gene3D" id="1.10.1380.10">
    <property type="entry name" value="Neutral endopeptidase , domain2"/>
    <property type="match status" value="2"/>
</dbReference>
<dbReference type="Gene3D" id="3.40.390.10">
    <property type="entry name" value="Collagenase (Catalytic Domain)"/>
    <property type="match status" value="2"/>
</dbReference>
<keyword evidence="2" id="KW-0812">Transmembrane</keyword>
<dbReference type="PANTHER" id="PTHR11733:SF241">
    <property type="entry name" value="GH26575P-RELATED"/>
    <property type="match status" value="1"/>
</dbReference>
<comment type="caution">
    <text evidence="3">The sequence shown here is derived from an EMBL/GenBank/DDBJ whole genome shotgun (WGS) entry which is preliminary data.</text>
</comment>
<dbReference type="InterPro" id="IPR042089">
    <property type="entry name" value="Peptidase_M13_dom_2"/>
</dbReference>
<keyword evidence="2" id="KW-1133">Transmembrane helix</keyword>
<dbReference type="PROSITE" id="PS51885">
    <property type="entry name" value="NEPRILYSIN"/>
    <property type="match status" value="1"/>
</dbReference>
<name>A0A9D4PEA4_RHISA</name>
<gene>
    <name evidence="3" type="ORF">HPB52_000162</name>
</gene>
<feature type="region of interest" description="Disordered" evidence="1">
    <location>
        <begin position="80"/>
        <end position="115"/>
    </location>
</feature>
<evidence type="ECO:0000313" key="3">
    <source>
        <dbReference type="EMBL" id="KAH7938743.1"/>
    </source>
</evidence>
<accession>A0A9D4PEA4</accession>
<evidence type="ECO:0000256" key="1">
    <source>
        <dbReference type="SAM" id="MobiDB-lite"/>
    </source>
</evidence>
<dbReference type="VEuPathDB" id="VectorBase:RSAN_047395"/>
<dbReference type="EMBL" id="JABSTV010001254">
    <property type="protein sequence ID" value="KAH7938743.1"/>
    <property type="molecule type" value="Genomic_DNA"/>
</dbReference>
<evidence type="ECO:0008006" key="5">
    <source>
        <dbReference type="Google" id="ProtNLM"/>
    </source>
</evidence>
<dbReference type="AlphaFoldDB" id="A0A9D4PEA4"/>
<dbReference type="PANTHER" id="PTHR11733">
    <property type="entry name" value="ZINC METALLOPROTEASE FAMILY M13 NEPRILYSIN-RELATED"/>
    <property type="match status" value="1"/>
</dbReference>
<dbReference type="SUPFAM" id="SSF55486">
    <property type="entry name" value="Metalloproteases ('zincins'), catalytic domain"/>
    <property type="match status" value="2"/>
</dbReference>
<dbReference type="Proteomes" id="UP000821837">
    <property type="component" value="Chromosome 8"/>
</dbReference>
<reference evidence="3" key="1">
    <citation type="journal article" date="2020" name="Cell">
        <title>Large-Scale Comparative Analyses of Tick Genomes Elucidate Their Genetic Diversity and Vector Capacities.</title>
        <authorList>
            <consortium name="Tick Genome and Microbiome Consortium (TIGMIC)"/>
            <person name="Jia N."/>
            <person name="Wang J."/>
            <person name="Shi W."/>
            <person name="Du L."/>
            <person name="Sun Y."/>
            <person name="Zhan W."/>
            <person name="Jiang J.F."/>
            <person name="Wang Q."/>
            <person name="Zhang B."/>
            <person name="Ji P."/>
            <person name="Bell-Sakyi L."/>
            <person name="Cui X.M."/>
            <person name="Yuan T.T."/>
            <person name="Jiang B.G."/>
            <person name="Yang W.F."/>
            <person name="Lam T.T."/>
            <person name="Chang Q.C."/>
            <person name="Ding S.J."/>
            <person name="Wang X.J."/>
            <person name="Zhu J.G."/>
            <person name="Ruan X.D."/>
            <person name="Zhao L."/>
            <person name="Wei J.T."/>
            <person name="Ye R.Z."/>
            <person name="Que T.C."/>
            <person name="Du C.H."/>
            <person name="Zhou Y.H."/>
            <person name="Cheng J.X."/>
            <person name="Dai P.F."/>
            <person name="Guo W.B."/>
            <person name="Han X.H."/>
            <person name="Huang E.J."/>
            <person name="Li L.F."/>
            <person name="Wei W."/>
            <person name="Gao Y.C."/>
            <person name="Liu J.Z."/>
            <person name="Shao H.Z."/>
            <person name="Wang X."/>
            <person name="Wang C.C."/>
            <person name="Yang T.C."/>
            <person name="Huo Q.B."/>
            <person name="Li W."/>
            <person name="Chen H.Y."/>
            <person name="Chen S.E."/>
            <person name="Zhou L.G."/>
            <person name="Ni X.B."/>
            <person name="Tian J.H."/>
            <person name="Sheng Y."/>
            <person name="Liu T."/>
            <person name="Pan Y.S."/>
            <person name="Xia L.Y."/>
            <person name="Li J."/>
            <person name="Zhao F."/>
            <person name="Cao W.C."/>
        </authorList>
    </citation>
    <scope>NUCLEOTIDE SEQUENCE</scope>
    <source>
        <strain evidence="3">Rsan-2018</strain>
    </source>
</reference>
<organism evidence="3 4">
    <name type="scientific">Rhipicephalus sanguineus</name>
    <name type="common">Brown dog tick</name>
    <name type="synonym">Ixodes sanguineus</name>
    <dbReference type="NCBI Taxonomy" id="34632"/>
    <lineage>
        <taxon>Eukaryota</taxon>
        <taxon>Metazoa</taxon>
        <taxon>Ecdysozoa</taxon>
        <taxon>Arthropoda</taxon>
        <taxon>Chelicerata</taxon>
        <taxon>Arachnida</taxon>
        <taxon>Acari</taxon>
        <taxon>Parasitiformes</taxon>
        <taxon>Ixodida</taxon>
        <taxon>Ixodoidea</taxon>
        <taxon>Ixodidae</taxon>
        <taxon>Rhipicephalinae</taxon>
        <taxon>Rhipicephalus</taxon>
        <taxon>Rhipicephalus</taxon>
    </lineage>
</organism>
<protein>
    <recommendedName>
        <fullName evidence="5">Endothelin-converting enzyme 1</fullName>
    </recommendedName>
</protein>
<feature type="region of interest" description="Disordered" evidence="1">
    <location>
        <begin position="1"/>
        <end position="51"/>
    </location>
</feature>
<feature type="transmembrane region" description="Helical" evidence="2">
    <location>
        <begin position="302"/>
        <end position="327"/>
    </location>
</feature>
<reference evidence="3" key="2">
    <citation type="submission" date="2021-09" db="EMBL/GenBank/DDBJ databases">
        <authorList>
            <person name="Jia N."/>
            <person name="Wang J."/>
            <person name="Shi W."/>
            <person name="Du L."/>
            <person name="Sun Y."/>
            <person name="Zhan W."/>
            <person name="Jiang J."/>
            <person name="Wang Q."/>
            <person name="Zhang B."/>
            <person name="Ji P."/>
            <person name="Sakyi L.B."/>
            <person name="Cui X."/>
            <person name="Yuan T."/>
            <person name="Jiang B."/>
            <person name="Yang W."/>
            <person name="Lam T.T.-Y."/>
            <person name="Chang Q."/>
            <person name="Ding S."/>
            <person name="Wang X."/>
            <person name="Zhu J."/>
            <person name="Ruan X."/>
            <person name="Zhao L."/>
            <person name="Wei J."/>
            <person name="Que T."/>
            <person name="Du C."/>
            <person name="Cheng J."/>
            <person name="Dai P."/>
            <person name="Han X."/>
            <person name="Huang E."/>
            <person name="Gao Y."/>
            <person name="Liu J."/>
            <person name="Shao H."/>
            <person name="Ye R."/>
            <person name="Li L."/>
            <person name="Wei W."/>
            <person name="Wang X."/>
            <person name="Wang C."/>
            <person name="Huo Q."/>
            <person name="Li W."/>
            <person name="Guo W."/>
            <person name="Chen H."/>
            <person name="Chen S."/>
            <person name="Zhou L."/>
            <person name="Zhou L."/>
            <person name="Ni X."/>
            <person name="Tian J."/>
            <person name="Zhou Y."/>
            <person name="Sheng Y."/>
            <person name="Liu T."/>
            <person name="Pan Y."/>
            <person name="Xia L."/>
            <person name="Li J."/>
            <person name="Zhao F."/>
            <person name="Cao W."/>
        </authorList>
    </citation>
    <scope>NUCLEOTIDE SEQUENCE</scope>
    <source>
        <strain evidence="3">Rsan-2018</strain>
        <tissue evidence="3">Larvae</tissue>
    </source>
</reference>
<evidence type="ECO:0000313" key="4">
    <source>
        <dbReference type="Proteomes" id="UP000821837"/>
    </source>
</evidence>
<dbReference type="InterPro" id="IPR000718">
    <property type="entry name" value="Peptidase_M13"/>
</dbReference>
<dbReference type="GO" id="GO:0005886">
    <property type="term" value="C:plasma membrane"/>
    <property type="evidence" value="ECO:0007669"/>
    <property type="project" value="TreeGrafter"/>
</dbReference>
<feature type="compositionally biased region" description="Low complexity" evidence="1">
    <location>
        <begin position="1"/>
        <end position="20"/>
    </location>
</feature>